<dbReference type="EMBL" id="BQNB010010815">
    <property type="protein sequence ID" value="GJS82307.1"/>
    <property type="molecule type" value="Genomic_DNA"/>
</dbReference>
<name>A0ABQ4YXJ4_9ASTR</name>
<proteinExistence type="predicted"/>
<evidence type="ECO:0000313" key="3">
    <source>
        <dbReference type="EMBL" id="GJS82307.1"/>
    </source>
</evidence>
<reference evidence="3" key="1">
    <citation type="journal article" date="2022" name="Int. J. Mol. Sci.">
        <title>Draft Genome of Tanacetum Coccineum: Genomic Comparison of Closely Related Tanacetum-Family Plants.</title>
        <authorList>
            <person name="Yamashiro T."/>
            <person name="Shiraishi A."/>
            <person name="Nakayama K."/>
            <person name="Satake H."/>
        </authorList>
    </citation>
    <scope>NUCLEOTIDE SEQUENCE</scope>
</reference>
<feature type="compositionally biased region" description="Polar residues" evidence="2">
    <location>
        <begin position="502"/>
        <end position="515"/>
    </location>
</feature>
<sequence length="677" mass="76821">MSKVLQERGFGSLPSSTETNPRDQFKSISTTIEADSNLIRRIGSNQYVVSTGQNNTLLYMSRQTTVPFLSRLEDHYCEEEGDYGPKFKEAYGASHINNAIPQKEKDPGSFTLPCFINDFCFDNALVDLGASVSVMPLSTYLNLGLGELAHTRLTVELADRTVKYPKGIAKNVLVGIVPLILRRLFLSTARAKIDVYKRKITLRVGEENIIFKSVKPASSIIKRVYMLSLRERMELDLEARLMGETLVLNRSLDPFSKDYIELNDLNELFKLRRNQRDDLMPTIEEGEVIEEFRTRDEDLDTGIDDYPRALMNVPIFVGTFSVMTDFAILEDMDAYRDNEMGDFIFGKPFLREVGIKTKRFELIITLYNEQDLYICVAEEDMACTTSTPDKEVTYMTETEVREFNAKLEKKHVNNKYIQAYKNSLKTLEKQKRVLQTNQLTLEDKIRVLSSELENTTNLLKYSEKVNAEMSLEKQDLQAKLENERTINGNYIPLSDPTDLDESQMTYGPKQTYTSDSEPKTIDLDSCESNSSVESLENESVRKADNPRKNNKSPRGNKRSWNGYTSVEQLKEGKSSKLCTSISACYFISPGKIFVPAVSWSSSMVTAVLVASVCAGRRVPTGRYVVPTGRVIATVSIKVPTGRYIVHVGYIISPGLKDLSRAETYKWYQSLERVSVEE</sequence>
<dbReference type="Gene3D" id="2.40.70.10">
    <property type="entry name" value="Acid Proteases"/>
    <property type="match status" value="1"/>
</dbReference>
<feature type="region of interest" description="Disordered" evidence="2">
    <location>
        <begin position="1"/>
        <end position="24"/>
    </location>
</feature>
<evidence type="ECO:0000313" key="4">
    <source>
        <dbReference type="Proteomes" id="UP001151760"/>
    </source>
</evidence>
<protein>
    <submittedName>
        <fullName evidence="3">Mitochondrial proton/calcium exchanger protein-like protein isoform X1</fullName>
    </submittedName>
</protein>
<feature type="compositionally biased region" description="Basic and acidic residues" evidence="2">
    <location>
        <begin position="538"/>
        <end position="547"/>
    </location>
</feature>
<feature type="region of interest" description="Disordered" evidence="2">
    <location>
        <begin position="487"/>
        <end position="563"/>
    </location>
</feature>
<feature type="compositionally biased region" description="Basic residues" evidence="2">
    <location>
        <begin position="548"/>
        <end position="557"/>
    </location>
</feature>
<accession>A0ABQ4YXJ4</accession>
<dbReference type="InterPro" id="IPR021109">
    <property type="entry name" value="Peptidase_aspartic_dom_sf"/>
</dbReference>
<gene>
    <name evidence="3" type="ORF">Tco_0748848</name>
</gene>
<reference evidence="3" key="2">
    <citation type="submission" date="2022-01" db="EMBL/GenBank/DDBJ databases">
        <authorList>
            <person name="Yamashiro T."/>
            <person name="Shiraishi A."/>
            <person name="Satake H."/>
            <person name="Nakayama K."/>
        </authorList>
    </citation>
    <scope>NUCLEOTIDE SEQUENCE</scope>
</reference>
<evidence type="ECO:0000256" key="2">
    <source>
        <dbReference type="SAM" id="MobiDB-lite"/>
    </source>
</evidence>
<feature type="coiled-coil region" evidence="1">
    <location>
        <begin position="417"/>
        <end position="486"/>
    </location>
</feature>
<comment type="caution">
    <text evidence="3">The sequence shown here is derived from an EMBL/GenBank/DDBJ whole genome shotgun (WGS) entry which is preliminary data.</text>
</comment>
<dbReference type="Proteomes" id="UP001151760">
    <property type="component" value="Unassembled WGS sequence"/>
</dbReference>
<keyword evidence="4" id="KW-1185">Reference proteome</keyword>
<evidence type="ECO:0000256" key="1">
    <source>
        <dbReference type="SAM" id="Coils"/>
    </source>
</evidence>
<organism evidence="3 4">
    <name type="scientific">Tanacetum coccineum</name>
    <dbReference type="NCBI Taxonomy" id="301880"/>
    <lineage>
        <taxon>Eukaryota</taxon>
        <taxon>Viridiplantae</taxon>
        <taxon>Streptophyta</taxon>
        <taxon>Embryophyta</taxon>
        <taxon>Tracheophyta</taxon>
        <taxon>Spermatophyta</taxon>
        <taxon>Magnoliopsida</taxon>
        <taxon>eudicotyledons</taxon>
        <taxon>Gunneridae</taxon>
        <taxon>Pentapetalae</taxon>
        <taxon>asterids</taxon>
        <taxon>campanulids</taxon>
        <taxon>Asterales</taxon>
        <taxon>Asteraceae</taxon>
        <taxon>Asteroideae</taxon>
        <taxon>Anthemideae</taxon>
        <taxon>Anthemidinae</taxon>
        <taxon>Tanacetum</taxon>
    </lineage>
</organism>
<dbReference type="PANTHER" id="PTHR33067:SF31">
    <property type="entry name" value="RNA-DIRECTED DNA POLYMERASE"/>
    <property type="match status" value="1"/>
</dbReference>
<keyword evidence="1" id="KW-0175">Coiled coil</keyword>
<dbReference type="PANTHER" id="PTHR33067">
    <property type="entry name" value="RNA-DIRECTED DNA POLYMERASE-RELATED"/>
    <property type="match status" value="1"/>
</dbReference>